<protein>
    <recommendedName>
        <fullName evidence="4">F-box domain-containing protein</fullName>
    </recommendedName>
</protein>
<dbReference type="Proteomes" id="UP000444721">
    <property type="component" value="Unassembled WGS sequence"/>
</dbReference>
<evidence type="ECO:0000313" key="3">
    <source>
        <dbReference type="Proteomes" id="UP000444721"/>
    </source>
</evidence>
<organism evidence="2 3">
    <name type="scientific">Naegleria fowleri</name>
    <name type="common">Brain eating amoeba</name>
    <dbReference type="NCBI Taxonomy" id="5763"/>
    <lineage>
        <taxon>Eukaryota</taxon>
        <taxon>Discoba</taxon>
        <taxon>Heterolobosea</taxon>
        <taxon>Tetramitia</taxon>
        <taxon>Eutetramitia</taxon>
        <taxon>Vahlkampfiidae</taxon>
        <taxon>Naegleria</taxon>
    </lineage>
</organism>
<dbReference type="PANTHER" id="PTHR43544">
    <property type="entry name" value="SHORT-CHAIN DEHYDROGENASE/REDUCTASE"/>
    <property type="match status" value="1"/>
</dbReference>
<dbReference type="EMBL" id="VFQX01000072">
    <property type="protein sequence ID" value="KAF0972030.1"/>
    <property type="molecule type" value="Genomic_DNA"/>
</dbReference>
<dbReference type="PANTHER" id="PTHR43544:SF2">
    <property type="entry name" value="OXIDOREDUCTASE"/>
    <property type="match status" value="1"/>
</dbReference>
<dbReference type="GO" id="GO:0005737">
    <property type="term" value="C:cytoplasm"/>
    <property type="evidence" value="ECO:0007669"/>
    <property type="project" value="TreeGrafter"/>
</dbReference>
<comment type="caution">
    <text evidence="2">The sequence shown here is derived from an EMBL/GenBank/DDBJ whole genome shotgun (WGS) entry which is preliminary data.</text>
</comment>
<dbReference type="RefSeq" id="XP_044556745.1">
    <property type="nucleotide sequence ID" value="XM_044713715.1"/>
</dbReference>
<evidence type="ECO:0000313" key="2">
    <source>
        <dbReference type="EMBL" id="KAF0972030.1"/>
    </source>
</evidence>
<name>A0A6A5BD79_NAEFO</name>
<feature type="compositionally biased region" description="Polar residues" evidence="1">
    <location>
        <begin position="141"/>
        <end position="165"/>
    </location>
</feature>
<dbReference type="GeneID" id="68116941"/>
<dbReference type="Gene3D" id="3.40.50.720">
    <property type="entry name" value="NAD(P)-binding Rossmann-like Domain"/>
    <property type="match status" value="1"/>
</dbReference>
<dbReference type="OrthoDB" id="191139at2759"/>
<dbReference type="AlphaFoldDB" id="A0A6A5BD79"/>
<proteinExistence type="predicted"/>
<dbReference type="InterPro" id="IPR002347">
    <property type="entry name" value="SDR_fam"/>
</dbReference>
<dbReference type="VEuPathDB" id="AmoebaDB:NF0004330"/>
<dbReference type="InterPro" id="IPR051468">
    <property type="entry name" value="Fungal_SecMetab_SDRs"/>
</dbReference>
<keyword evidence="3" id="KW-1185">Reference proteome</keyword>
<evidence type="ECO:0000256" key="1">
    <source>
        <dbReference type="SAM" id="MobiDB-lite"/>
    </source>
</evidence>
<accession>A0A6A5BD79</accession>
<dbReference type="CDD" id="cd09917">
    <property type="entry name" value="F-box_SF"/>
    <property type="match status" value="1"/>
</dbReference>
<gene>
    <name evidence="2" type="ORF">FDP41_009726</name>
</gene>
<feature type="region of interest" description="Disordered" evidence="1">
    <location>
        <begin position="141"/>
        <end position="167"/>
    </location>
</feature>
<sequence>MGTQEMHSCPSLLIFLPEEILENILIQIRSPSDVISFVLTCSQMYRIFKRLRTHDLDEIRVEYLNQNIHNINNNSEWSDLIEPRKKGSRLIELFSRGSSRNMWTYDEYFKCHSPYSWPSSCFKKGITYTSTVLPIDEESVNPSMTSCENDNSGCVNESNDSSNRVEVSPIQIKQRDIEIHSSVEEDYRFYPNEDVYEIVFGEFVKRKLKDDPFSKEEQESTEPMIIGDEEPQYIEHNNVVYSDKISSFKNSYNVYMTKYCENIVRLYEKPEKATIDSFRNRLDDILKCNPVIETLLECLFEYNRTTFTRNRFIIAGGFILHLLCGCGCSDVDIFTIRNGENDSVIMKDLRRVLLQFEKLARERRLDFNILKTNGTLNICIPSVQRNLVESYPPRPIPDAQLMAQFVLRKIETIEEIMCFFDLDCCRFCYDGKTVYTILEGLRALKYKINFVSKEHIQKGMYYNRACKFGKRGFHTLFILLHPLFHVIHADFMIRDLKQDIFERQVSGENDNENNIWCGFFNPASGKYFAREHRDIDKTKDLDESNYYTVVLRSLSYELVDTVLKHGLKECFSYDYIDGRWINDVGGSIISRSLLERITHHITKEDIHIFCTSLAELFLKDASSYFLEGYFESHLRHKYNIYKCYICGKYSHHCHEISLQEDRIYLKIPKREKRLIEIEEKFGMCSSCKMFHEQKSIQSPQFKAKNLSSKVAIVTGGRIKIGFETALILLRCNAKVIVTTRFVEDALQRFKSEKDYSNWKHALILYPLNLKDGKSVLHFTDFVFKNFPLVDILINNAAQTVKRPLNYYETLFNLEKQQNNSLTHCKHNKLNDTAIAENLVELRKQTIEITKRDEWNISDLKLAQTLFPSGKTDKWGEQLDNRWLNSWNQKLFEISNVELIEAQMINGVAPTILVSKLFDCMKYSRSNKMNDEHFDENDSVSMGHSFIINVTSHEGQFETEGKTDNHIQTNISKASLNMMTRSAANFFAKHGILMNSVDTGWISSALPETFKVPPLSAKDGALRILDPILTGSFAFGKLFKNYQVVEW</sequence>
<dbReference type="Pfam" id="PF00106">
    <property type="entry name" value="adh_short"/>
    <property type="match status" value="1"/>
</dbReference>
<dbReference type="OMA" id="RITHHIT"/>
<dbReference type="InterPro" id="IPR036291">
    <property type="entry name" value="NAD(P)-bd_dom_sf"/>
</dbReference>
<dbReference type="VEuPathDB" id="AmoebaDB:NfTy_087630"/>
<reference evidence="2 3" key="1">
    <citation type="journal article" date="2019" name="Sci. Rep.">
        <title>Nanopore sequencing improves the draft genome of the human pathogenic amoeba Naegleria fowleri.</title>
        <authorList>
            <person name="Liechti N."/>
            <person name="Schurch N."/>
            <person name="Bruggmann R."/>
            <person name="Wittwer M."/>
        </authorList>
    </citation>
    <scope>NUCLEOTIDE SEQUENCE [LARGE SCALE GENOMIC DNA]</scope>
    <source>
        <strain evidence="2 3">ATCC 30894</strain>
    </source>
</reference>
<dbReference type="SUPFAM" id="SSF51735">
    <property type="entry name" value="NAD(P)-binding Rossmann-fold domains"/>
    <property type="match status" value="1"/>
</dbReference>
<dbReference type="VEuPathDB" id="AmoebaDB:FDP41_009726"/>
<evidence type="ECO:0008006" key="4">
    <source>
        <dbReference type="Google" id="ProtNLM"/>
    </source>
</evidence>
<dbReference type="GO" id="GO:0016491">
    <property type="term" value="F:oxidoreductase activity"/>
    <property type="evidence" value="ECO:0007669"/>
    <property type="project" value="TreeGrafter"/>
</dbReference>